<dbReference type="EMBL" id="UYRU01098614">
    <property type="protein sequence ID" value="VDN40431.1"/>
    <property type="molecule type" value="Genomic_DNA"/>
</dbReference>
<proteinExistence type="predicted"/>
<accession>A0A3P7PC35</accession>
<keyword evidence="2" id="KW-1185">Reference proteome</keyword>
<evidence type="ECO:0000313" key="2">
    <source>
        <dbReference type="Proteomes" id="UP000281553"/>
    </source>
</evidence>
<dbReference type="AlphaFoldDB" id="A0A3P7PC35"/>
<organism evidence="1 2">
    <name type="scientific">Dibothriocephalus latus</name>
    <name type="common">Fish tapeworm</name>
    <name type="synonym">Diphyllobothrium latum</name>
    <dbReference type="NCBI Taxonomy" id="60516"/>
    <lineage>
        <taxon>Eukaryota</taxon>
        <taxon>Metazoa</taxon>
        <taxon>Spiralia</taxon>
        <taxon>Lophotrochozoa</taxon>
        <taxon>Platyhelminthes</taxon>
        <taxon>Cestoda</taxon>
        <taxon>Eucestoda</taxon>
        <taxon>Diphyllobothriidea</taxon>
        <taxon>Diphyllobothriidae</taxon>
        <taxon>Dibothriocephalus</taxon>
    </lineage>
</organism>
<reference evidence="1 2" key="1">
    <citation type="submission" date="2018-11" db="EMBL/GenBank/DDBJ databases">
        <authorList>
            <consortium name="Pathogen Informatics"/>
        </authorList>
    </citation>
    <scope>NUCLEOTIDE SEQUENCE [LARGE SCALE GENOMIC DNA]</scope>
</reference>
<name>A0A3P7PC35_DIBLA</name>
<dbReference type="Proteomes" id="UP000281553">
    <property type="component" value="Unassembled WGS sequence"/>
</dbReference>
<evidence type="ECO:0000313" key="1">
    <source>
        <dbReference type="EMBL" id="VDN40431.1"/>
    </source>
</evidence>
<sequence length="121" mass="13593">MRIAENLRRVHLNASILFVTSGIPSRPPTPRQFGFIWLRPPNNQSSPSSVSNVTQRTQLALASAALEQCSLLFPQDLAWQSTIGRLRFAHMTQLFLRTIATQKTPTKVSYKKNAGVRISFI</sequence>
<protein>
    <submittedName>
        <fullName evidence="1">Uncharacterized protein</fullName>
    </submittedName>
</protein>
<gene>
    <name evidence="1" type="ORF">DILT_LOCUS18237</name>
</gene>